<sequence length="597" mass="63058">MVNVSPLAGKTDLVSVTVLVDGSPIPDTYRVSSIKIVREVNRIGTARIALVDGNSSTGTFPISESSTFVPGAKVEIKMAYHQDATSVFKGIVVKHGIRVREQAAAQLLVTCSDSAVKMTVGRKSNVYKDKTDNTVLKALIEKHGLTATVESTSVTYEELVRFYSTDWDFLLSRAEVNGKLVLVDDNKVTVQSPAVAQGCGLVVKYGDALRTLEAEIDARNQYTQVSATAWDISEQKVITATSAAPTVNAQGDIEGSTLAGVLSAGTFELNSPAPLENADLQNWADAQLLKSRLARIRGTVTFQGSALAVPGKTIELAGLGTRFNGQAFIARVAHTLEHGNWLTEVGFGLSPRWFVEEQPDVEAPPAAGLLPGISGLQIGTVKKIDADPLTMTRVLLDLPLIDGDGNGIWARLGTPYATNKAGIMFMPEIGDEVMVGFINDDPRFPVVLGSLYSSKHTPPYTPDQPNTNKAIVTKGQIKITLQDVDKIVTIETPGGQVVVMSDKDKSISITDSNKNNIKLSSSGISLDSPKDITIKATGSVSIQGTAGVSIKSSASVKAEAPQIGAEASATLTLKGTASAELNSAARVAVTGGVVMIN</sequence>
<evidence type="ECO:0000259" key="1">
    <source>
        <dbReference type="Pfam" id="PF04717"/>
    </source>
</evidence>
<dbReference type="OrthoDB" id="1907165at2"/>
<dbReference type="EMBL" id="QRGA01000009">
    <property type="protein sequence ID" value="RDU97551.1"/>
    <property type="molecule type" value="Genomic_DNA"/>
</dbReference>
<proteinExistence type="predicted"/>
<evidence type="ECO:0000313" key="2">
    <source>
        <dbReference type="EMBL" id="RDU97551.1"/>
    </source>
</evidence>
<name>A0A3D8JYW1_9BURK</name>
<dbReference type="Pfam" id="PF04717">
    <property type="entry name" value="Phage_base_V"/>
    <property type="match status" value="1"/>
</dbReference>
<dbReference type="Proteomes" id="UP000256838">
    <property type="component" value="Unassembled WGS sequence"/>
</dbReference>
<dbReference type="InterPro" id="IPR006533">
    <property type="entry name" value="T6SS_Vgr_RhsGE"/>
</dbReference>
<keyword evidence="3" id="KW-1185">Reference proteome</keyword>
<dbReference type="SUPFAM" id="SSF69279">
    <property type="entry name" value="Phage tail proteins"/>
    <property type="match status" value="1"/>
</dbReference>
<dbReference type="InterPro" id="IPR037026">
    <property type="entry name" value="Vgr_OB-fold_dom_sf"/>
</dbReference>
<reference evidence="2 3" key="1">
    <citation type="submission" date="2018-08" db="EMBL/GenBank/DDBJ databases">
        <title>Paraburkholderia sp. DHOM06 isolated from forest soil.</title>
        <authorList>
            <person name="Gao Z.-H."/>
            <person name="Qiu L.-H."/>
        </authorList>
    </citation>
    <scope>NUCLEOTIDE SEQUENCE [LARGE SCALE GENOMIC DNA]</scope>
    <source>
        <strain evidence="2 3">DHOM06</strain>
    </source>
</reference>
<dbReference type="SUPFAM" id="SSF69255">
    <property type="entry name" value="gp5 N-terminal domain-like"/>
    <property type="match status" value="1"/>
</dbReference>
<dbReference type="AlphaFoldDB" id="A0A3D8JYW1"/>
<dbReference type="NCBIfam" id="TIGR01646">
    <property type="entry name" value="vgr_GE"/>
    <property type="match status" value="1"/>
</dbReference>
<dbReference type="InterPro" id="IPR006531">
    <property type="entry name" value="Gp5/Vgr_OB"/>
</dbReference>
<feature type="domain" description="Gp5/Type VI secretion system Vgr protein OB-fold" evidence="1">
    <location>
        <begin position="377"/>
        <end position="452"/>
    </location>
</feature>
<protein>
    <submittedName>
        <fullName evidence="2">Type VI secretion system tip protein VgrG</fullName>
    </submittedName>
</protein>
<organism evidence="2 3">
    <name type="scientific">Trinickia dinghuensis</name>
    <dbReference type="NCBI Taxonomy" id="2291023"/>
    <lineage>
        <taxon>Bacteria</taxon>
        <taxon>Pseudomonadati</taxon>
        <taxon>Pseudomonadota</taxon>
        <taxon>Betaproteobacteria</taxon>
        <taxon>Burkholderiales</taxon>
        <taxon>Burkholderiaceae</taxon>
        <taxon>Trinickia</taxon>
    </lineage>
</organism>
<comment type="caution">
    <text evidence="2">The sequence shown here is derived from an EMBL/GenBank/DDBJ whole genome shotgun (WGS) entry which is preliminary data.</text>
</comment>
<accession>A0A3D8JYW1</accession>
<dbReference type="Gene3D" id="2.40.50.230">
    <property type="entry name" value="Gp5 N-terminal domain"/>
    <property type="match status" value="1"/>
</dbReference>
<gene>
    <name evidence="2" type="ORF">DWV00_16840</name>
</gene>
<evidence type="ECO:0000313" key="3">
    <source>
        <dbReference type="Proteomes" id="UP000256838"/>
    </source>
</evidence>